<dbReference type="STRING" id="873449.STRCR_1716"/>
<proteinExistence type="predicted"/>
<keyword evidence="2" id="KW-1185">Reference proteome</keyword>
<sequence length="73" mass="8457">MASRDEIEKVSDLNLKIGESEFEKVSKNTSQDFNFRKQGKTYFSIKRIRVKNISSVKIISDSEAKLLIAFRKD</sequence>
<organism evidence="1 2">
    <name type="scientific">Streptococcus criceti HS-6</name>
    <dbReference type="NCBI Taxonomy" id="873449"/>
    <lineage>
        <taxon>Bacteria</taxon>
        <taxon>Bacillati</taxon>
        <taxon>Bacillota</taxon>
        <taxon>Bacilli</taxon>
        <taxon>Lactobacillales</taxon>
        <taxon>Streptococcaceae</taxon>
        <taxon>Streptococcus</taxon>
    </lineage>
</organism>
<comment type="caution">
    <text evidence="1">The sequence shown here is derived from an EMBL/GenBank/DDBJ whole genome shotgun (WGS) entry which is preliminary data.</text>
</comment>
<name>G5JPY1_STRCG</name>
<evidence type="ECO:0000313" key="1">
    <source>
        <dbReference type="EMBL" id="EHI73943.1"/>
    </source>
</evidence>
<dbReference type="AlphaFoldDB" id="G5JPY1"/>
<gene>
    <name evidence="1" type="ORF">STRCR_1716</name>
</gene>
<dbReference type="Proteomes" id="UP000004322">
    <property type="component" value="Unassembled WGS sequence"/>
</dbReference>
<accession>G5JPY1</accession>
<protein>
    <submittedName>
        <fullName evidence="1">Uncharacterized protein</fullName>
    </submittedName>
</protein>
<dbReference type="EMBL" id="AEUV02000002">
    <property type="protein sequence ID" value="EHI73943.1"/>
    <property type="molecule type" value="Genomic_DNA"/>
</dbReference>
<evidence type="ECO:0000313" key="2">
    <source>
        <dbReference type="Proteomes" id="UP000004322"/>
    </source>
</evidence>
<reference evidence="1" key="1">
    <citation type="submission" date="2011-07" db="EMBL/GenBank/DDBJ databases">
        <authorList>
            <person name="Stanhope M.J."/>
            <person name="Durkin A.S."/>
            <person name="Hostetler J."/>
            <person name="Kim M."/>
            <person name="Radune D."/>
            <person name="Singh I."/>
            <person name="Town C.D."/>
        </authorList>
    </citation>
    <scope>NUCLEOTIDE SEQUENCE [LARGE SCALE GENOMIC DNA]</scope>
    <source>
        <strain evidence="1">HS-6</strain>
    </source>
</reference>